<accession>Q5W6L4</accession>
<sequence length="118" mass="12986">MKLHSRGGEETSRQQSGQPAMNMKAMTKSTNHEDEENSRRRQTQPTDIDKDDDVGDPVNSSVATNDNDEYAHQRLHSRSTVKMVVELGVVAVADASLEGKEAKITSEIIGVAEVEHLL</sequence>
<evidence type="ECO:0000313" key="3">
    <source>
        <dbReference type="Proteomes" id="UP000000763"/>
    </source>
</evidence>
<dbReference type="EMBL" id="AC135502">
    <property type="protein sequence ID" value="AAV35806.1"/>
    <property type="molecule type" value="Genomic_DNA"/>
</dbReference>
<proteinExistence type="predicted"/>
<feature type="compositionally biased region" description="Basic and acidic residues" evidence="1">
    <location>
        <begin position="1"/>
        <end position="12"/>
    </location>
</feature>
<organism evidence="2 3">
    <name type="scientific">Oryza sativa subsp. japonica</name>
    <name type="common">Rice</name>
    <dbReference type="NCBI Taxonomy" id="39947"/>
    <lineage>
        <taxon>Eukaryota</taxon>
        <taxon>Viridiplantae</taxon>
        <taxon>Streptophyta</taxon>
        <taxon>Embryophyta</taxon>
        <taxon>Tracheophyta</taxon>
        <taxon>Spermatophyta</taxon>
        <taxon>Magnoliopsida</taxon>
        <taxon>Liliopsida</taxon>
        <taxon>Poales</taxon>
        <taxon>Poaceae</taxon>
        <taxon>BOP clade</taxon>
        <taxon>Oryzoideae</taxon>
        <taxon>Oryzeae</taxon>
        <taxon>Oryzinae</taxon>
        <taxon>Oryza</taxon>
        <taxon>Oryza sativa</taxon>
    </lineage>
</organism>
<feature type="region of interest" description="Disordered" evidence="1">
    <location>
        <begin position="1"/>
        <end position="74"/>
    </location>
</feature>
<reference evidence="3" key="2">
    <citation type="journal article" date="2008" name="Nucleic Acids Res.">
        <title>The rice annotation project database (RAP-DB): 2008 update.</title>
        <authorList>
            <consortium name="The rice annotation project (RAP)"/>
        </authorList>
    </citation>
    <scope>GENOME REANNOTATION</scope>
    <source>
        <strain evidence="3">cv. Nipponbare</strain>
    </source>
</reference>
<gene>
    <name evidence="2" type="primary">OSJNBb0085A04.17</name>
</gene>
<dbReference type="Proteomes" id="UP000000763">
    <property type="component" value="Chromosome 3"/>
</dbReference>
<reference evidence="3" key="1">
    <citation type="journal article" date="2005" name="Nature">
        <title>The map-based sequence of the rice genome.</title>
        <authorList>
            <consortium name="International rice genome sequencing project (IRGSP)"/>
            <person name="Matsumoto T."/>
            <person name="Wu J."/>
            <person name="Kanamori H."/>
            <person name="Katayose Y."/>
            <person name="Fujisawa M."/>
            <person name="Namiki N."/>
            <person name="Mizuno H."/>
            <person name="Yamamoto K."/>
            <person name="Antonio B.A."/>
            <person name="Baba T."/>
            <person name="Sakata K."/>
            <person name="Nagamura Y."/>
            <person name="Aoki H."/>
            <person name="Arikawa K."/>
            <person name="Arita K."/>
            <person name="Bito T."/>
            <person name="Chiden Y."/>
            <person name="Fujitsuka N."/>
            <person name="Fukunaka R."/>
            <person name="Hamada M."/>
            <person name="Harada C."/>
            <person name="Hayashi A."/>
            <person name="Hijishita S."/>
            <person name="Honda M."/>
            <person name="Hosokawa S."/>
            <person name="Ichikawa Y."/>
            <person name="Idonuma A."/>
            <person name="Iijima M."/>
            <person name="Ikeda M."/>
            <person name="Ikeno M."/>
            <person name="Ito K."/>
            <person name="Ito S."/>
            <person name="Ito T."/>
            <person name="Ito Y."/>
            <person name="Ito Y."/>
            <person name="Iwabuchi A."/>
            <person name="Kamiya K."/>
            <person name="Karasawa W."/>
            <person name="Kurita K."/>
            <person name="Katagiri S."/>
            <person name="Kikuta A."/>
            <person name="Kobayashi H."/>
            <person name="Kobayashi N."/>
            <person name="Machita K."/>
            <person name="Maehara T."/>
            <person name="Masukawa M."/>
            <person name="Mizubayashi T."/>
            <person name="Mukai Y."/>
            <person name="Nagasaki H."/>
            <person name="Nagata Y."/>
            <person name="Naito S."/>
            <person name="Nakashima M."/>
            <person name="Nakama Y."/>
            <person name="Nakamichi Y."/>
            <person name="Nakamura M."/>
            <person name="Meguro A."/>
            <person name="Negishi M."/>
            <person name="Ohta I."/>
            <person name="Ohta T."/>
            <person name="Okamoto M."/>
            <person name="Ono N."/>
            <person name="Saji S."/>
            <person name="Sakaguchi M."/>
            <person name="Sakai K."/>
            <person name="Shibata M."/>
            <person name="Shimokawa T."/>
            <person name="Song J."/>
            <person name="Takazaki Y."/>
            <person name="Terasawa K."/>
            <person name="Tsugane M."/>
            <person name="Tsuji K."/>
            <person name="Ueda S."/>
            <person name="Waki K."/>
            <person name="Yamagata H."/>
            <person name="Yamamoto M."/>
            <person name="Yamamoto S."/>
            <person name="Yamane H."/>
            <person name="Yoshiki S."/>
            <person name="Yoshihara R."/>
            <person name="Yukawa K."/>
            <person name="Zhong H."/>
            <person name="Yano M."/>
            <person name="Yuan Q."/>
            <person name="Ouyang S."/>
            <person name="Liu J."/>
            <person name="Jones K.M."/>
            <person name="Gansberger K."/>
            <person name="Moffat K."/>
            <person name="Hill J."/>
            <person name="Bera J."/>
            <person name="Fadrosh D."/>
            <person name="Jin S."/>
            <person name="Johri S."/>
            <person name="Kim M."/>
            <person name="Overton L."/>
            <person name="Reardon M."/>
            <person name="Tsitrin T."/>
            <person name="Vuong H."/>
            <person name="Weaver B."/>
            <person name="Ciecko A."/>
            <person name="Tallon L."/>
            <person name="Jackson J."/>
            <person name="Pai G."/>
            <person name="Aken S.V."/>
            <person name="Utterback T."/>
            <person name="Reidmuller S."/>
            <person name="Feldblyum T."/>
            <person name="Hsiao J."/>
            <person name="Zismann V."/>
            <person name="Iobst S."/>
            <person name="de Vazeille A.R."/>
            <person name="Buell C.R."/>
            <person name="Ying K."/>
            <person name="Li Y."/>
            <person name="Lu T."/>
            <person name="Huang Y."/>
            <person name="Zhao Q."/>
            <person name="Feng Q."/>
            <person name="Zhang L."/>
            <person name="Zhu J."/>
            <person name="Weng Q."/>
            <person name="Mu J."/>
            <person name="Lu Y."/>
            <person name="Fan D."/>
            <person name="Liu Y."/>
            <person name="Guan J."/>
            <person name="Zhang Y."/>
            <person name="Yu S."/>
            <person name="Liu X."/>
            <person name="Zhang Y."/>
            <person name="Hong G."/>
            <person name="Han B."/>
            <person name="Choisne N."/>
            <person name="Demange N."/>
            <person name="Orjeda G."/>
            <person name="Samain S."/>
            <person name="Cattolico L."/>
            <person name="Pelletier E."/>
            <person name="Couloux A."/>
            <person name="Segurens B."/>
            <person name="Wincker P."/>
            <person name="D'Hont A."/>
            <person name="Scarpelli C."/>
            <person name="Weissenbach J."/>
            <person name="Salanoubat M."/>
            <person name="Quetier F."/>
            <person name="Yu Y."/>
            <person name="Kim H.R."/>
            <person name="Rambo T."/>
            <person name="Currie J."/>
            <person name="Collura K."/>
            <person name="Luo M."/>
            <person name="Yang T."/>
            <person name="Ammiraju J.S.S."/>
            <person name="Engler F."/>
            <person name="Soderlund C."/>
            <person name="Wing R.A."/>
            <person name="Palmer L.E."/>
            <person name="de la Bastide M."/>
            <person name="Spiegel L."/>
            <person name="Nascimento L."/>
            <person name="Zutavern T."/>
            <person name="O'Shaughnessy A."/>
            <person name="Dike S."/>
            <person name="Dedhia N."/>
            <person name="Preston R."/>
            <person name="Balija V."/>
            <person name="McCombie W.R."/>
            <person name="Chow T."/>
            <person name="Chen H."/>
            <person name="Chung M."/>
            <person name="Chen C."/>
            <person name="Shaw J."/>
            <person name="Wu H."/>
            <person name="Hsiao K."/>
            <person name="Chao Y."/>
            <person name="Chu M."/>
            <person name="Cheng C."/>
            <person name="Hour A."/>
            <person name="Lee P."/>
            <person name="Lin S."/>
            <person name="Lin Y."/>
            <person name="Liou J."/>
            <person name="Liu S."/>
            <person name="Hsing Y."/>
            <person name="Raghuvanshi S."/>
            <person name="Mohanty A."/>
            <person name="Bharti A.K."/>
            <person name="Gaur A."/>
            <person name="Gupta V."/>
            <person name="Kumar D."/>
            <person name="Ravi V."/>
            <person name="Vij S."/>
            <person name="Kapur A."/>
            <person name="Khurana P."/>
            <person name="Khurana P."/>
            <person name="Khurana J.P."/>
            <person name="Tyagi A.K."/>
            <person name="Gaikwad K."/>
            <person name="Singh A."/>
            <person name="Dalal V."/>
            <person name="Srivastava S."/>
            <person name="Dixit A."/>
            <person name="Pal A.K."/>
            <person name="Ghazi I.A."/>
            <person name="Yadav M."/>
            <person name="Pandit A."/>
            <person name="Bhargava A."/>
            <person name="Sureshbabu K."/>
            <person name="Batra K."/>
            <person name="Sharma T.R."/>
            <person name="Mohapatra T."/>
            <person name="Singh N.K."/>
            <person name="Messing J."/>
            <person name="Nelson A.B."/>
            <person name="Fuks G."/>
            <person name="Kavchok S."/>
            <person name="Keizer G."/>
            <person name="Linton E."/>
            <person name="Llaca V."/>
            <person name="Song R."/>
            <person name="Tanyolac B."/>
            <person name="Young S."/>
            <person name="Ho-Il K."/>
            <person name="Hahn J.H."/>
            <person name="Sangsakoo G."/>
            <person name="Vanavichit A."/>
            <person name="de Mattos Luiz.A.T."/>
            <person name="Zimmer P.D."/>
            <person name="Malone G."/>
            <person name="Dellagostin O."/>
            <person name="de Oliveira A.C."/>
            <person name="Bevan M."/>
            <person name="Bancroft I."/>
            <person name="Minx P."/>
            <person name="Cordum H."/>
            <person name="Wilson R."/>
            <person name="Cheng Z."/>
            <person name="Jin W."/>
            <person name="Jiang J."/>
            <person name="Leong S.A."/>
            <person name="Iwama H."/>
            <person name="Gojobori T."/>
            <person name="Itoh T."/>
            <person name="Niimura Y."/>
            <person name="Fujii Y."/>
            <person name="Habara T."/>
            <person name="Sakai H."/>
            <person name="Sato Y."/>
            <person name="Wilson G."/>
            <person name="Kumar K."/>
            <person name="McCouch S."/>
            <person name="Juretic N."/>
            <person name="Hoen D."/>
            <person name="Wright S."/>
            <person name="Bruskiewich R."/>
            <person name="Bureau T."/>
            <person name="Miyao A."/>
            <person name="Hirochika H."/>
            <person name="Nishikawa T."/>
            <person name="Kadowaki K."/>
            <person name="Sugiura M."/>
            <person name="Burr B."/>
            <person name="Sasaki T."/>
        </authorList>
    </citation>
    <scope>NUCLEOTIDE SEQUENCE [LARGE SCALE GENOMIC DNA]</scope>
    <source>
        <strain evidence="3">cv. Nipponbare</strain>
    </source>
</reference>
<dbReference type="AlphaFoldDB" id="Q5W6L4"/>
<evidence type="ECO:0000313" key="2">
    <source>
        <dbReference type="EMBL" id="AAV35806.1"/>
    </source>
</evidence>
<name>Q5W6L4_ORYSJ</name>
<evidence type="ECO:0000256" key="1">
    <source>
        <dbReference type="SAM" id="MobiDB-lite"/>
    </source>
</evidence>
<protein>
    <submittedName>
        <fullName evidence="2">Uncharacterized protein</fullName>
    </submittedName>
</protein>